<keyword evidence="3" id="KW-0489">Methyltransferase</keyword>
<dbReference type="Gene3D" id="3.40.50.150">
    <property type="entry name" value="Vaccinia Virus protein VP39"/>
    <property type="match status" value="1"/>
</dbReference>
<comment type="caution">
    <text evidence="9">The sequence shown here is derived from an EMBL/GenBank/DDBJ whole genome shotgun (WGS) entry which is preliminary data.</text>
</comment>
<dbReference type="PATRIC" id="fig|1121022.4.peg.4710"/>
<dbReference type="GO" id="GO:0008170">
    <property type="term" value="F:N-methyltransferase activity"/>
    <property type="evidence" value="ECO:0007669"/>
    <property type="project" value="InterPro"/>
</dbReference>
<dbReference type="EC" id="2.1.1.72" evidence="2"/>
<keyword evidence="10" id="KW-1185">Reference proteome</keyword>
<protein>
    <recommendedName>
        <fullName evidence="2">site-specific DNA-methyltransferase (adenine-specific)</fullName>
        <ecNumber evidence="2">2.1.1.72</ecNumber>
    </recommendedName>
</protein>
<accession>V4NAC8</accession>
<dbReference type="PANTHER" id="PTHR13370:SF3">
    <property type="entry name" value="TRNA (GUANINE(10)-N2)-METHYLTRANSFERASE HOMOLOG"/>
    <property type="match status" value="1"/>
</dbReference>
<reference evidence="9 10" key="1">
    <citation type="journal article" date="2014" name="Nature">
        <title>Sequential evolution of bacterial morphology by co-option of a developmental regulator.</title>
        <authorList>
            <person name="Jiang C."/>
            <person name="Brown P.J."/>
            <person name="Ducret A."/>
            <person name="Brun Y.V."/>
        </authorList>
    </citation>
    <scope>NUCLEOTIDE SEQUENCE [LARGE SCALE GENOMIC DNA]</scope>
    <source>
        <strain evidence="9 10">DSM 16100</strain>
    </source>
</reference>
<comment type="similarity">
    <text evidence="1">Belongs to the N(4)/N(6)-methyltransferase family.</text>
</comment>
<dbReference type="InterPro" id="IPR001091">
    <property type="entry name" value="RM_Methyltransferase"/>
</dbReference>
<dbReference type="GO" id="GO:0032259">
    <property type="term" value="P:methylation"/>
    <property type="evidence" value="ECO:0007669"/>
    <property type="project" value="UniProtKB-KW"/>
</dbReference>
<evidence type="ECO:0000256" key="1">
    <source>
        <dbReference type="ARBA" id="ARBA00006594"/>
    </source>
</evidence>
<evidence type="ECO:0000256" key="6">
    <source>
        <dbReference type="SAM" id="MobiDB-lite"/>
    </source>
</evidence>
<dbReference type="AlphaFoldDB" id="V4NAC8"/>
<feature type="domain" description="DNA methylase N-4/N-6" evidence="7">
    <location>
        <begin position="34"/>
        <end position="352"/>
    </location>
</feature>
<dbReference type="InterPro" id="IPR002941">
    <property type="entry name" value="DNA_methylase_N4/N6"/>
</dbReference>
<dbReference type="InterPro" id="IPR002052">
    <property type="entry name" value="DNA_methylase_N6_adenine_CS"/>
</dbReference>
<proteinExistence type="inferred from homology"/>
<comment type="catalytic activity">
    <reaction evidence="5">
        <text>a 2'-deoxyadenosine in DNA + S-adenosyl-L-methionine = an N(6)-methyl-2'-deoxyadenosine in DNA + S-adenosyl-L-homocysteine + H(+)</text>
        <dbReference type="Rhea" id="RHEA:15197"/>
        <dbReference type="Rhea" id="RHEA-COMP:12418"/>
        <dbReference type="Rhea" id="RHEA-COMP:12419"/>
        <dbReference type="ChEBI" id="CHEBI:15378"/>
        <dbReference type="ChEBI" id="CHEBI:57856"/>
        <dbReference type="ChEBI" id="CHEBI:59789"/>
        <dbReference type="ChEBI" id="CHEBI:90615"/>
        <dbReference type="ChEBI" id="CHEBI:90616"/>
        <dbReference type="EC" id="2.1.1.72"/>
    </reaction>
</comment>
<dbReference type="InterPro" id="IPR029063">
    <property type="entry name" value="SAM-dependent_MTases_sf"/>
</dbReference>
<dbReference type="PANTHER" id="PTHR13370">
    <property type="entry name" value="RNA METHYLASE-RELATED"/>
    <property type="match status" value="1"/>
</dbReference>
<feature type="region of interest" description="Disordered" evidence="6">
    <location>
        <begin position="528"/>
        <end position="584"/>
    </location>
</feature>
<organism evidence="9 10">
    <name type="scientific">Asticcacaulis benevestitus DSM 16100 = ATCC BAA-896</name>
    <dbReference type="NCBI Taxonomy" id="1121022"/>
    <lineage>
        <taxon>Bacteria</taxon>
        <taxon>Pseudomonadati</taxon>
        <taxon>Pseudomonadota</taxon>
        <taxon>Alphaproteobacteria</taxon>
        <taxon>Caulobacterales</taxon>
        <taxon>Caulobacteraceae</taxon>
        <taxon>Asticcacaulis</taxon>
    </lineage>
</organism>
<dbReference type="EMBL" id="AWGB01000115">
    <property type="protein sequence ID" value="ESQ78877.1"/>
    <property type="molecule type" value="Genomic_DNA"/>
</dbReference>
<dbReference type="InterPro" id="IPR054557">
    <property type="entry name" value="NA-iREase1_dom"/>
</dbReference>
<dbReference type="PRINTS" id="PR00508">
    <property type="entry name" value="S21N4MTFRASE"/>
</dbReference>
<keyword evidence="4" id="KW-0808">Transferase</keyword>
<evidence type="ECO:0000313" key="9">
    <source>
        <dbReference type="EMBL" id="ESQ78877.1"/>
    </source>
</evidence>
<dbReference type="STRING" id="1121022.GCA_000376105_04524"/>
<evidence type="ECO:0000256" key="2">
    <source>
        <dbReference type="ARBA" id="ARBA00011900"/>
    </source>
</evidence>
<evidence type="ECO:0000256" key="4">
    <source>
        <dbReference type="ARBA" id="ARBA00022679"/>
    </source>
</evidence>
<dbReference type="Proteomes" id="UP000017837">
    <property type="component" value="Unassembled WGS sequence"/>
</dbReference>
<dbReference type="GO" id="GO:0005737">
    <property type="term" value="C:cytoplasm"/>
    <property type="evidence" value="ECO:0007669"/>
    <property type="project" value="TreeGrafter"/>
</dbReference>
<dbReference type="Pfam" id="PF01555">
    <property type="entry name" value="N6_N4_Mtase"/>
    <property type="match status" value="1"/>
</dbReference>
<dbReference type="SUPFAM" id="SSF53335">
    <property type="entry name" value="S-adenosyl-L-methionine-dependent methyltransferases"/>
    <property type="match status" value="1"/>
</dbReference>
<dbReference type="GO" id="GO:0009007">
    <property type="term" value="F:site-specific DNA-methyltransferase (adenine-specific) activity"/>
    <property type="evidence" value="ECO:0007669"/>
    <property type="project" value="UniProtKB-EC"/>
</dbReference>
<evidence type="ECO:0000259" key="8">
    <source>
        <dbReference type="Pfam" id="PF22722"/>
    </source>
</evidence>
<feature type="domain" description="NACHT-associated inactive Restriction Endonuclease 1 sensor" evidence="8">
    <location>
        <begin position="411"/>
        <end position="504"/>
    </location>
</feature>
<evidence type="ECO:0000313" key="10">
    <source>
        <dbReference type="Proteomes" id="UP000017837"/>
    </source>
</evidence>
<dbReference type="GO" id="GO:0003677">
    <property type="term" value="F:DNA binding"/>
    <property type="evidence" value="ECO:0007669"/>
    <property type="project" value="InterPro"/>
</dbReference>
<gene>
    <name evidence="9" type="ORF">ABENE_23015</name>
</gene>
<evidence type="ECO:0000259" key="7">
    <source>
        <dbReference type="Pfam" id="PF01555"/>
    </source>
</evidence>
<evidence type="ECO:0000256" key="3">
    <source>
        <dbReference type="ARBA" id="ARBA00022603"/>
    </source>
</evidence>
<evidence type="ECO:0000256" key="5">
    <source>
        <dbReference type="ARBA" id="ARBA00047942"/>
    </source>
</evidence>
<dbReference type="Pfam" id="PF22722">
    <property type="entry name" value="NA-iREase1"/>
    <property type="match status" value="1"/>
</dbReference>
<dbReference type="PROSITE" id="PS00092">
    <property type="entry name" value="N6_MTASE"/>
    <property type="match status" value="1"/>
</dbReference>
<name>V4NAC8_9CAUL</name>
<sequence>MLNMCRMYVGAGMNTLFFGDNLDVMRERIADASVDLIYLDPPFNSKATYNIVYKSPVGAESQRKAFEDTWRWEDGAEAAMDDIRRADVSIFKVLHALQGFMGQSDVMAYLAMMAVRLLEMKRILRDNGSIYLHCDPTASHYLKIVLDAIFGKEAFTNEIIWQRTNSKSHAFTRFSSAHDVILMYRKSGQFIWQAQYVPHSDKLLKSHYNNVEDSTGRRYTLGDCLNPNPDRPNLTYEWNGLVKVWRWTKEKMQSLHDEGRLVYTSSGMPRYKRYLDEMSGTPLTDVWTDIPPINSQAQERLGYPTQKPVALLERLIRASTKEGDVVLDPFCGCGTTIHAAERLGRSWIGIDVTYLAIQVIVDRIKTRLPSAQYSIEGIPKDEFAARKLAEQDPYVFQEWAVARVGGQPRGRGPDKGIDGEVIFVRGPNNYGRAIVSVKAGRHVGPDAVRVLKSVVERERADMGVFICLNDPTQDMRTEAAVGGRIELPGGDRAKIQIVTVADLIRGPNLGILTELNSVTVTQAARAVQRKRPAKVRTPEELRNEPPLPPMPIKGGKAAKQQAQLPLDEPLLVAPQAKPRSRKRS</sequence>
<dbReference type="eggNOG" id="COG2189">
    <property type="taxonomic scope" value="Bacteria"/>
</dbReference>